<accession>A0A9N7RMM7</accession>
<dbReference type="PANTHER" id="PTHR48051">
    <property type="match status" value="1"/>
</dbReference>
<dbReference type="Gene3D" id="3.80.10.10">
    <property type="entry name" value="Ribonuclease Inhibitor"/>
    <property type="match status" value="1"/>
</dbReference>
<sequence>MTGLAGTTPGRPSVYVHSRRQSQHDGSHHVFCVVGAMERTGPAMVWRVAMAWEICCCDGLVGPPSSYACARLLDARTLRTIPTTIGGCISLVEVDLSCNLLSELPETFSDLRNLKALYLGNNGLKSLPNMLFKMCSQLSILDLHGTSITIELLRQFEGWESFDERRRLKHQKQLDFRVNGSADFDEGADKDW</sequence>
<dbReference type="EMBL" id="CACSLK010030875">
    <property type="protein sequence ID" value="CAA0838112.1"/>
    <property type="molecule type" value="Genomic_DNA"/>
</dbReference>
<comment type="caution">
    <text evidence="3">The sequence shown here is derived from an EMBL/GenBank/DDBJ whole genome shotgun (WGS) entry which is preliminary data.</text>
</comment>
<dbReference type="Pfam" id="PF13855">
    <property type="entry name" value="LRR_8"/>
    <property type="match status" value="1"/>
</dbReference>
<evidence type="ECO:0000313" key="4">
    <source>
        <dbReference type="Proteomes" id="UP001153555"/>
    </source>
</evidence>
<dbReference type="GO" id="GO:0006952">
    <property type="term" value="P:defense response"/>
    <property type="evidence" value="ECO:0007669"/>
    <property type="project" value="UniProtKB-ARBA"/>
</dbReference>
<dbReference type="AlphaFoldDB" id="A0A9N7RMM7"/>
<dbReference type="Proteomes" id="UP001153555">
    <property type="component" value="Unassembled WGS sequence"/>
</dbReference>
<dbReference type="InterPro" id="IPR032675">
    <property type="entry name" value="LRR_dom_sf"/>
</dbReference>
<keyword evidence="1" id="KW-0433">Leucine-rich repeat</keyword>
<reference evidence="3" key="1">
    <citation type="submission" date="2019-12" db="EMBL/GenBank/DDBJ databases">
        <authorList>
            <person name="Scholes J."/>
        </authorList>
    </citation>
    <scope>NUCLEOTIDE SEQUENCE</scope>
</reference>
<gene>
    <name evidence="3" type="ORF">SHERM_04725</name>
</gene>
<dbReference type="PROSITE" id="PS51450">
    <property type="entry name" value="LRR"/>
    <property type="match status" value="1"/>
</dbReference>
<dbReference type="GO" id="GO:0051707">
    <property type="term" value="P:response to other organism"/>
    <property type="evidence" value="ECO:0007669"/>
    <property type="project" value="UniProtKB-ARBA"/>
</dbReference>
<dbReference type="OrthoDB" id="2187496at2759"/>
<evidence type="ECO:0000256" key="1">
    <source>
        <dbReference type="ARBA" id="ARBA00022614"/>
    </source>
</evidence>
<organism evidence="3 4">
    <name type="scientific">Striga hermonthica</name>
    <name type="common">Purple witchweed</name>
    <name type="synonym">Buchnera hermonthica</name>
    <dbReference type="NCBI Taxonomy" id="68872"/>
    <lineage>
        <taxon>Eukaryota</taxon>
        <taxon>Viridiplantae</taxon>
        <taxon>Streptophyta</taxon>
        <taxon>Embryophyta</taxon>
        <taxon>Tracheophyta</taxon>
        <taxon>Spermatophyta</taxon>
        <taxon>Magnoliopsida</taxon>
        <taxon>eudicotyledons</taxon>
        <taxon>Gunneridae</taxon>
        <taxon>Pentapetalae</taxon>
        <taxon>asterids</taxon>
        <taxon>lamiids</taxon>
        <taxon>Lamiales</taxon>
        <taxon>Orobanchaceae</taxon>
        <taxon>Buchnereae</taxon>
        <taxon>Striga</taxon>
    </lineage>
</organism>
<proteinExistence type="predicted"/>
<dbReference type="InterPro" id="IPR050216">
    <property type="entry name" value="LRR_domain-containing"/>
</dbReference>
<dbReference type="InterPro" id="IPR003591">
    <property type="entry name" value="Leu-rich_rpt_typical-subtyp"/>
</dbReference>
<keyword evidence="2" id="KW-0677">Repeat</keyword>
<evidence type="ECO:0000313" key="3">
    <source>
        <dbReference type="EMBL" id="CAA0838112.1"/>
    </source>
</evidence>
<dbReference type="SUPFAM" id="SSF52058">
    <property type="entry name" value="L domain-like"/>
    <property type="match status" value="1"/>
</dbReference>
<keyword evidence="4" id="KW-1185">Reference proteome</keyword>
<protein>
    <submittedName>
        <fullName evidence="3">Uncharacterized protein</fullName>
    </submittedName>
</protein>
<dbReference type="GO" id="GO:0005737">
    <property type="term" value="C:cytoplasm"/>
    <property type="evidence" value="ECO:0007669"/>
    <property type="project" value="TreeGrafter"/>
</dbReference>
<name>A0A9N7RMM7_STRHE</name>
<evidence type="ECO:0000256" key="2">
    <source>
        <dbReference type="ARBA" id="ARBA00022737"/>
    </source>
</evidence>
<dbReference type="SMART" id="SM00369">
    <property type="entry name" value="LRR_TYP"/>
    <property type="match status" value="2"/>
</dbReference>
<dbReference type="InterPro" id="IPR001611">
    <property type="entry name" value="Leu-rich_rpt"/>
</dbReference>
<dbReference type="PANTHER" id="PTHR48051:SF1">
    <property type="entry name" value="RAS SUPPRESSOR PROTEIN 1"/>
    <property type="match status" value="1"/>
</dbReference>